<feature type="domain" description="Fimbrial-type adhesion" evidence="1">
    <location>
        <begin position="41"/>
        <end position="171"/>
    </location>
</feature>
<dbReference type="Proteomes" id="UP000443014">
    <property type="component" value="Unassembled WGS sequence"/>
</dbReference>
<dbReference type="InterPro" id="IPR050263">
    <property type="entry name" value="Bact_Fimbrial_Adh_Pro"/>
</dbReference>
<dbReference type="EMBL" id="WNKC01000005">
    <property type="protein sequence ID" value="MVF05653.1"/>
    <property type="molecule type" value="Genomic_DNA"/>
</dbReference>
<proteinExistence type="predicted"/>
<dbReference type="PROSITE" id="PS51257">
    <property type="entry name" value="PROKAR_LIPOPROTEIN"/>
    <property type="match status" value="1"/>
</dbReference>
<evidence type="ECO:0000313" key="3">
    <source>
        <dbReference type="Proteomes" id="UP000443014"/>
    </source>
</evidence>
<reference evidence="2 3" key="1">
    <citation type="submission" date="2019-11" db="EMBL/GenBank/DDBJ databases">
        <title>Whole genome sequence of a plant growth promoting strain Serratia marcescens BTL07 isolated from the rhizoplane of Chili (Capsicum annuum).</title>
        <authorList>
            <person name="Dutta S."/>
            <person name="Khatun A."/>
            <person name="Gupta D.R."/>
            <person name="Surovy M.Z."/>
            <person name="Rahman M.M."/>
            <person name="Mahmud N.U."/>
            <person name="Emes R."/>
            <person name="Warry A."/>
            <person name="West H."/>
            <person name="Clarke M.L."/>
            <person name="Islam M.T."/>
        </authorList>
    </citation>
    <scope>NUCLEOTIDE SEQUENCE [LARGE SCALE GENOMIC DNA]</scope>
    <source>
        <strain evidence="2 3">BTL07</strain>
    </source>
</reference>
<gene>
    <name evidence="2" type="ORF">GMA22_20665</name>
</gene>
<dbReference type="PANTHER" id="PTHR33420:SF34">
    <property type="entry name" value="MINOR FIMBRIAL SUBUNIT"/>
    <property type="match status" value="1"/>
</dbReference>
<comment type="caution">
    <text evidence="2">The sequence shown here is derived from an EMBL/GenBank/DDBJ whole genome shotgun (WGS) entry which is preliminary data.</text>
</comment>
<dbReference type="AlphaFoldDB" id="A0ABD6HTD8"/>
<dbReference type="Pfam" id="PF00419">
    <property type="entry name" value="Fimbrial"/>
    <property type="match status" value="1"/>
</dbReference>
<dbReference type="InterPro" id="IPR036937">
    <property type="entry name" value="Adhesion_dom_fimbrial_sf"/>
</dbReference>
<dbReference type="InterPro" id="IPR000259">
    <property type="entry name" value="Adhesion_dom_fimbrial"/>
</dbReference>
<dbReference type="PANTHER" id="PTHR33420">
    <property type="entry name" value="FIMBRIAL SUBUNIT ELFA-RELATED"/>
    <property type="match status" value="1"/>
</dbReference>
<evidence type="ECO:0000259" key="1">
    <source>
        <dbReference type="Pfam" id="PF00419"/>
    </source>
</evidence>
<dbReference type="InterPro" id="IPR008966">
    <property type="entry name" value="Adhesion_dom_sf"/>
</dbReference>
<evidence type="ECO:0000313" key="2">
    <source>
        <dbReference type="EMBL" id="MVF05653.1"/>
    </source>
</evidence>
<accession>A0ABD6HTD8</accession>
<dbReference type="SUPFAM" id="SSF49401">
    <property type="entry name" value="Bacterial adhesins"/>
    <property type="match status" value="1"/>
</dbReference>
<sequence length="171" mass="18326">MGADKSYRSNPACVAAGLALIFWGGCFPVLAKTATATVTVKITLTAPPCEVNNNNLIEVNFGNDVMTTRVDGEYKKMPINYTLQCQGGAYNAVRMRIDGQGASFDGGVLKTDKADFGIALLNNGKRFPINGWSNFTYPNQPMLEAVPVKRSGTRLSGGAFSAGATMRVEYQ</sequence>
<protein>
    <submittedName>
        <fullName evidence="2">Fimbrial protein</fullName>
    </submittedName>
</protein>
<name>A0ABD6HTD8_SERMA</name>
<dbReference type="Gene3D" id="2.60.40.1090">
    <property type="entry name" value="Fimbrial-type adhesion domain"/>
    <property type="match status" value="1"/>
</dbReference>
<organism evidence="2 3">
    <name type="scientific">Serratia marcescens</name>
    <dbReference type="NCBI Taxonomy" id="615"/>
    <lineage>
        <taxon>Bacteria</taxon>
        <taxon>Pseudomonadati</taxon>
        <taxon>Pseudomonadota</taxon>
        <taxon>Gammaproteobacteria</taxon>
        <taxon>Enterobacterales</taxon>
        <taxon>Yersiniaceae</taxon>
        <taxon>Serratia</taxon>
    </lineage>
</organism>